<protein>
    <submittedName>
        <fullName evidence="3">Profilin</fullName>
    </submittedName>
</protein>
<feature type="compositionally biased region" description="Acidic residues" evidence="1">
    <location>
        <begin position="81"/>
        <end position="116"/>
    </location>
</feature>
<feature type="region of interest" description="Disordered" evidence="1">
    <location>
        <begin position="26"/>
        <end position="121"/>
    </location>
</feature>
<reference evidence="3" key="3">
    <citation type="submission" date="2016-06" db="UniProtKB">
        <authorList>
            <consortium name="WormBaseParasite"/>
        </authorList>
    </citation>
    <scope>IDENTIFICATION</scope>
</reference>
<dbReference type="WBParaSite" id="GPLIN_000672900">
    <property type="protein sequence ID" value="GPLIN_000672900"/>
    <property type="gene ID" value="GPLIN_000672900"/>
</dbReference>
<evidence type="ECO:0000313" key="3">
    <source>
        <dbReference type="WBParaSite" id="GPLIN_000672900"/>
    </source>
</evidence>
<reference evidence="2" key="1">
    <citation type="submission" date="2013-12" db="EMBL/GenBank/DDBJ databases">
        <authorList>
            <person name="Aslett M."/>
        </authorList>
    </citation>
    <scope>NUCLEOTIDE SEQUENCE [LARGE SCALE GENOMIC DNA]</scope>
    <source>
        <strain evidence="2">Lindley</strain>
    </source>
</reference>
<proteinExistence type="predicted"/>
<evidence type="ECO:0000256" key="1">
    <source>
        <dbReference type="SAM" id="MobiDB-lite"/>
    </source>
</evidence>
<sequence>MLAEFVNHRQASMAEDFVAFTWLTDDNGWKENGADEGYTPSGDYSTEEDLPSSDLEGADKWICQPSSDWEGKETGWKEVEEVNEEDKQVEDDEDEEKDEQDEDQEDEDEEKDEEDTSPPAIWKAQTNGFEVEEENEGYIPSGDLEGADKWTGHSLNFDGVYLTSDGQLVFVIGDEDGTQKRMLSYEEAIHTDMGGVCDFLFAKMQQKLAMK</sequence>
<accession>A0A183C1I5</accession>
<feature type="compositionally biased region" description="Basic and acidic residues" evidence="1">
    <location>
        <begin position="69"/>
        <end position="80"/>
    </location>
</feature>
<reference evidence="2" key="2">
    <citation type="submission" date="2014-05" db="EMBL/GenBank/DDBJ databases">
        <title>The genome and life-stage specific transcriptomes of Globodera pallida elucidate key aspects of plant parasitism by a cyst nematode.</title>
        <authorList>
            <person name="Cotton J.A."/>
            <person name="Lilley C.J."/>
            <person name="Jones L.M."/>
            <person name="Kikuchi T."/>
            <person name="Reid A.J."/>
            <person name="Thorpe P."/>
            <person name="Tsai I.J."/>
            <person name="Beasley H."/>
            <person name="Blok V."/>
            <person name="Cock P.J.A."/>
            <person name="Van den Akker S.E."/>
            <person name="Holroyd N."/>
            <person name="Hunt M."/>
            <person name="Mantelin S."/>
            <person name="Naghra H."/>
            <person name="Pain A."/>
            <person name="Palomares-Rius J.E."/>
            <person name="Zarowiecki M."/>
            <person name="Berriman M."/>
            <person name="Jones J.T."/>
            <person name="Urwin P.E."/>
        </authorList>
    </citation>
    <scope>NUCLEOTIDE SEQUENCE [LARGE SCALE GENOMIC DNA]</scope>
    <source>
        <strain evidence="2">Lindley</strain>
    </source>
</reference>
<organism evidence="2 3">
    <name type="scientific">Globodera pallida</name>
    <name type="common">Potato cyst nematode worm</name>
    <name type="synonym">Heterodera pallida</name>
    <dbReference type="NCBI Taxonomy" id="36090"/>
    <lineage>
        <taxon>Eukaryota</taxon>
        <taxon>Metazoa</taxon>
        <taxon>Ecdysozoa</taxon>
        <taxon>Nematoda</taxon>
        <taxon>Chromadorea</taxon>
        <taxon>Rhabditida</taxon>
        <taxon>Tylenchina</taxon>
        <taxon>Tylenchomorpha</taxon>
        <taxon>Tylenchoidea</taxon>
        <taxon>Heteroderidae</taxon>
        <taxon>Heteroderinae</taxon>
        <taxon>Globodera</taxon>
    </lineage>
</organism>
<evidence type="ECO:0000313" key="2">
    <source>
        <dbReference type="Proteomes" id="UP000050741"/>
    </source>
</evidence>
<keyword evidence="2" id="KW-1185">Reference proteome</keyword>
<dbReference type="AlphaFoldDB" id="A0A183C1I5"/>
<dbReference type="Proteomes" id="UP000050741">
    <property type="component" value="Unassembled WGS sequence"/>
</dbReference>
<name>A0A183C1I5_GLOPA</name>